<dbReference type="CDD" id="cd03225">
    <property type="entry name" value="ABC_cobalt_CbiO_domain1"/>
    <property type="match status" value="1"/>
</dbReference>
<keyword evidence="4" id="KW-1003">Cell membrane</keyword>
<feature type="domain" description="ABC transporter" evidence="9">
    <location>
        <begin position="5"/>
        <end position="238"/>
    </location>
</feature>
<evidence type="ECO:0000256" key="6">
    <source>
        <dbReference type="ARBA" id="ARBA00022840"/>
    </source>
</evidence>
<comment type="similarity">
    <text evidence="2">Belongs to the ABC transporter superfamily.</text>
</comment>
<keyword evidence="11" id="KW-1185">Reference proteome</keyword>
<dbReference type="InterPro" id="IPR003593">
    <property type="entry name" value="AAA+_ATPase"/>
</dbReference>
<dbReference type="InterPro" id="IPR027417">
    <property type="entry name" value="P-loop_NTPase"/>
</dbReference>
<dbReference type="GO" id="GO:0016887">
    <property type="term" value="F:ATP hydrolysis activity"/>
    <property type="evidence" value="ECO:0007669"/>
    <property type="project" value="InterPro"/>
</dbReference>
<keyword evidence="3" id="KW-0813">Transport</keyword>
<evidence type="ECO:0000256" key="2">
    <source>
        <dbReference type="ARBA" id="ARBA00005417"/>
    </source>
</evidence>
<evidence type="ECO:0000256" key="1">
    <source>
        <dbReference type="ARBA" id="ARBA00004202"/>
    </source>
</evidence>
<dbReference type="SMART" id="SM00382">
    <property type="entry name" value="AAA"/>
    <property type="match status" value="1"/>
</dbReference>
<dbReference type="PROSITE" id="PS50893">
    <property type="entry name" value="ABC_TRANSPORTER_2"/>
    <property type="match status" value="1"/>
</dbReference>
<keyword evidence="7" id="KW-1278">Translocase</keyword>
<evidence type="ECO:0000256" key="7">
    <source>
        <dbReference type="ARBA" id="ARBA00022967"/>
    </source>
</evidence>
<evidence type="ECO:0000313" key="11">
    <source>
        <dbReference type="Proteomes" id="UP000593601"/>
    </source>
</evidence>
<dbReference type="GO" id="GO:0042626">
    <property type="term" value="F:ATPase-coupled transmembrane transporter activity"/>
    <property type="evidence" value="ECO:0007669"/>
    <property type="project" value="TreeGrafter"/>
</dbReference>
<dbReference type="FunFam" id="3.40.50.300:FF:000224">
    <property type="entry name" value="Energy-coupling factor transporter ATP-binding protein EcfA"/>
    <property type="match status" value="1"/>
</dbReference>
<keyword evidence="6 10" id="KW-0067">ATP-binding</keyword>
<evidence type="ECO:0000256" key="3">
    <source>
        <dbReference type="ARBA" id="ARBA00022448"/>
    </source>
</evidence>
<dbReference type="EMBL" id="CP063304">
    <property type="protein sequence ID" value="QOV20590.1"/>
    <property type="molecule type" value="Genomic_DNA"/>
</dbReference>
<dbReference type="GO" id="GO:0043190">
    <property type="term" value="C:ATP-binding cassette (ABC) transporter complex"/>
    <property type="evidence" value="ECO:0007669"/>
    <property type="project" value="TreeGrafter"/>
</dbReference>
<gene>
    <name evidence="10" type="ORF">INP51_06540</name>
</gene>
<dbReference type="SUPFAM" id="SSF52540">
    <property type="entry name" value="P-loop containing nucleoside triphosphate hydrolases"/>
    <property type="match status" value="1"/>
</dbReference>
<dbReference type="InterPro" id="IPR015856">
    <property type="entry name" value="ABC_transpr_CbiO/EcfA_su"/>
</dbReference>
<comment type="subcellular location">
    <subcellularLocation>
        <location evidence="1">Cell membrane</location>
        <topology evidence="1">Peripheral membrane protein</topology>
    </subcellularLocation>
</comment>
<accession>A0A7M2RML6</accession>
<dbReference type="InterPro" id="IPR050095">
    <property type="entry name" value="ECF_ABC_transporter_ATP-bd"/>
</dbReference>
<dbReference type="KEGG" id="bliq:INP51_06540"/>
<evidence type="ECO:0000256" key="5">
    <source>
        <dbReference type="ARBA" id="ARBA00022741"/>
    </source>
</evidence>
<reference evidence="10 11" key="1">
    <citation type="submission" date="2020-10" db="EMBL/GenBank/DDBJ databases">
        <title>Blautia liquoris sp.nov., isolated from the mud in a fermentation cellar used for the production of Chinese strong-flavoured liquor.</title>
        <authorList>
            <person name="Lu L."/>
        </authorList>
    </citation>
    <scope>NUCLEOTIDE SEQUENCE [LARGE SCALE GENOMIC DNA]</scope>
    <source>
        <strain evidence="10 11">LZLJ-3</strain>
    </source>
</reference>
<dbReference type="InterPro" id="IPR003439">
    <property type="entry name" value="ABC_transporter-like_ATP-bd"/>
</dbReference>
<evidence type="ECO:0000256" key="4">
    <source>
        <dbReference type="ARBA" id="ARBA00022475"/>
    </source>
</evidence>
<proteinExistence type="inferred from homology"/>
<protein>
    <submittedName>
        <fullName evidence="10">ATP-binding cassette domain-containing protein</fullName>
    </submittedName>
</protein>
<evidence type="ECO:0000256" key="8">
    <source>
        <dbReference type="ARBA" id="ARBA00023136"/>
    </source>
</evidence>
<keyword evidence="8" id="KW-0472">Membrane</keyword>
<dbReference type="PANTHER" id="PTHR43553">
    <property type="entry name" value="HEAVY METAL TRANSPORTER"/>
    <property type="match status" value="1"/>
</dbReference>
<dbReference type="Pfam" id="PF00005">
    <property type="entry name" value="ABC_tran"/>
    <property type="match status" value="1"/>
</dbReference>
<dbReference type="AlphaFoldDB" id="A0A7M2RML6"/>
<sequence>MEIIAKTEHLSHSYPGGIKALNNINLTLYKHDITAIIGQNGSGKTTLSKHFNGLLKATKGNVLVNDHNIARKKVSEMAKDVGYVFQNPSYQLFCSNVKDEIKFGLKNLKLDDREIALKAREVMERFHLTEYAKSQPMTLGSGMKKIVALASVYVMNPSLLILDEPTTGQDQPGKSSLGELMLEMASQGKSVLVVTHDMNFVSEYAKRVIVMANGEIIKEGTPDQIFTDESVMNKAHIQPPQIYAIANSLKKSGMNIQNNEINIKHLAQLISERSAVIDGCYDTLQTRELILSQV</sequence>
<evidence type="ECO:0000259" key="9">
    <source>
        <dbReference type="PROSITE" id="PS50893"/>
    </source>
</evidence>
<dbReference type="GO" id="GO:0005524">
    <property type="term" value="F:ATP binding"/>
    <property type="evidence" value="ECO:0007669"/>
    <property type="project" value="UniProtKB-KW"/>
</dbReference>
<evidence type="ECO:0000313" key="10">
    <source>
        <dbReference type="EMBL" id="QOV20590.1"/>
    </source>
</evidence>
<dbReference type="Gene3D" id="3.40.50.300">
    <property type="entry name" value="P-loop containing nucleotide triphosphate hydrolases"/>
    <property type="match status" value="1"/>
</dbReference>
<dbReference type="PANTHER" id="PTHR43553:SF24">
    <property type="entry name" value="ENERGY-COUPLING FACTOR TRANSPORTER ATP-BINDING PROTEIN ECFA1"/>
    <property type="match status" value="1"/>
</dbReference>
<dbReference type="Proteomes" id="UP000593601">
    <property type="component" value="Chromosome"/>
</dbReference>
<keyword evidence="5" id="KW-0547">Nucleotide-binding</keyword>
<name>A0A7M2RML6_9FIRM</name>
<organism evidence="10 11">
    <name type="scientific">Blautia liquoris</name>
    <dbReference type="NCBI Taxonomy" id="2779518"/>
    <lineage>
        <taxon>Bacteria</taxon>
        <taxon>Bacillati</taxon>
        <taxon>Bacillota</taxon>
        <taxon>Clostridia</taxon>
        <taxon>Lachnospirales</taxon>
        <taxon>Lachnospiraceae</taxon>
        <taxon>Blautia</taxon>
    </lineage>
</organism>
<dbReference type="RefSeq" id="WP_193736904.1">
    <property type="nucleotide sequence ID" value="NZ_CP063304.1"/>
</dbReference>